<dbReference type="EMBL" id="CP002455">
    <property type="protein sequence ID" value="ADX67389.1"/>
    <property type="molecule type" value="Genomic_DNA"/>
</dbReference>
<dbReference type="InterPro" id="IPR038731">
    <property type="entry name" value="RgtA/B/C-like"/>
</dbReference>
<feature type="domain" description="Glycosyltransferase RgtA/B/C/D-like" evidence="10">
    <location>
        <begin position="46"/>
        <end position="199"/>
    </location>
</feature>
<dbReference type="PANTHER" id="PTHR33908:SF11">
    <property type="entry name" value="MEMBRANE PROTEIN"/>
    <property type="match status" value="1"/>
</dbReference>
<feature type="transmembrane region" description="Helical" evidence="8">
    <location>
        <begin position="264"/>
        <end position="280"/>
    </location>
</feature>
<keyword evidence="9" id="KW-0732">Signal</keyword>
<evidence type="ECO:0000256" key="4">
    <source>
        <dbReference type="ARBA" id="ARBA00022679"/>
    </source>
</evidence>
<dbReference type="GO" id="GO:0016763">
    <property type="term" value="F:pentosyltransferase activity"/>
    <property type="evidence" value="ECO:0007669"/>
    <property type="project" value="TreeGrafter"/>
</dbReference>
<dbReference type="OrthoDB" id="9813729at2"/>
<dbReference type="PANTHER" id="PTHR33908">
    <property type="entry name" value="MANNOSYLTRANSFERASE YKCB-RELATED"/>
    <property type="match status" value="1"/>
</dbReference>
<feature type="transmembrane region" description="Helical" evidence="8">
    <location>
        <begin position="182"/>
        <end position="201"/>
    </location>
</feature>
<keyword evidence="5 8" id="KW-0812">Transmembrane</keyword>
<dbReference type="HOGENOM" id="CLU_016165_2_0_10"/>
<gene>
    <name evidence="11" type="ordered locus">Weevi_0674</name>
</gene>
<evidence type="ECO:0000256" key="2">
    <source>
        <dbReference type="ARBA" id="ARBA00022475"/>
    </source>
</evidence>
<dbReference type="eggNOG" id="COG1807">
    <property type="taxonomic scope" value="Bacteria"/>
</dbReference>
<evidence type="ECO:0000256" key="9">
    <source>
        <dbReference type="SAM" id="SignalP"/>
    </source>
</evidence>
<evidence type="ECO:0000256" key="5">
    <source>
        <dbReference type="ARBA" id="ARBA00022692"/>
    </source>
</evidence>
<keyword evidence="2" id="KW-1003">Cell membrane</keyword>
<accession>F0P042</accession>
<reference evidence="12" key="2">
    <citation type="journal article" date="2011" name="Stand. Genomic Sci.">
        <title>Complete genome sequence of Weeksella virosa type strain (9751T).</title>
        <authorList>
            <person name="Lang E."/>
            <person name="Teshima H."/>
            <person name="Lucas S."/>
            <person name="Lapidus A."/>
            <person name="Hammon N."/>
            <person name="Deshpande S."/>
            <person name="Nolan M."/>
            <person name="Cheng J."/>
            <person name="Pitluck S."/>
            <person name="Liolios K."/>
            <person name="Pagani I."/>
            <person name="Mikhailova N."/>
            <person name="Ivanova N."/>
            <person name="Mavromatis K."/>
            <person name="Pati A."/>
            <person name="Tapia R."/>
            <person name="Han C."/>
            <person name="Goodwin L."/>
            <person name="Chen A."/>
            <person name="Palaniappan K."/>
            <person name="Land M."/>
            <person name="Hauser L."/>
            <person name="Chang Y."/>
            <person name="Jeffries C."/>
            <person name="Brambilla E."/>
            <person name="Kopitz M."/>
            <person name="Rohde M."/>
            <person name="Goker M."/>
            <person name="Tindall B."/>
            <person name="Detter J."/>
            <person name="Woyke T."/>
            <person name="Bristow J."/>
            <person name="Eisen J."/>
            <person name="Markowitz V."/>
            <person name="Hugenholtz P."/>
            <person name="Klenk H."/>
            <person name="Kyrpides N."/>
        </authorList>
    </citation>
    <scope>NUCLEOTIDE SEQUENCE [LARGE SCALE GENOMIC DNA]</scope>
    <source>
        <strain evidence="12">ATCC 43766 / DSM 16922 / JCM 21250 / NBRC 16016 / NCTC 11634 / CL345/78</strain>
    </source>
</reference>
<evidence type="ECO:0000256" key="6">
    <source>
        <dbReference type="ARBA" id="ARBA00022989"/>
    </source>
</evidence>
<keyword evidence="7 8" id="KW-0472">Membrane</keyword>
<reference evidence="11 12" key="1">
    <citation type="journal article" date="2011" name="Stand. Genomic Sci.">
        <title>Complete genome sequence of Weeksella virosa type strain (9751).</title>
        <authorList>
            <person name="Lang E."/>
            <person name="Teshima H."/>
            <person name="Lucas S."/>
            <person name="Lapidus A."/>
            <person name="Hammon N."/>
            <person name="Deshpande S."/>
            <person name="Nolan M."/>
            <person name="Cheng J.F."/>
            <person name="Pitluck S."/>
            <person name="Liolios K."/>
            <person name="Pagani I."/>
            <person name="Mikhailova N."/>
            <person name="Ivanova N."/>
            <person name="Mavromatis K."/>
            <person name="Pati A."/>
            <person name="Tapia R."/>
            <person name="Han C."/>
            <person name="Goodwin L."/>
            <person name="Chen A."/>
            <person name="Palaniappan K."/>
            <person name="Land M."/>
            <person name="Hauser L."/>
            <person name="Chang Y.J."/>
            <person name="Jeffries C.D."/>
            <person name="Brambilla E.M."/>
            <person name="Kopitz M."/>
            <person name="Rohde M."/>
            <person name="Goker M."/>
            <person name="Tindall B.J."/>
            <person name="Detter J.C."/>
            <person name="Woyke T."/>
            <person name="Bristow J."/>
            <person name="Eisen J.A."/>
            <person name="Markowitz V."/>
            <person name="Hugenholtz P."/>
            <person name="Klenk H.P."/>
            <person name="Kyrpides N.C."/>
        </authorList>
    </citation>
    <scope>NUCLEOTIDE SEQUENCE [LARGE SCALE GENOMIC DNA]</scope>
    <source>
        <strain evidence="12">ATCC 43766 / DSM 16922 / JCM 21250 / NBRC 16016 / NCTC 11634 / CL345/78</strain>
    </source>
</reference>
<feature type="transmembrane region" description="Helical" evidence="8">
    <location>
        <begin position="314"/>
        <end position="338"/>
    </location>
</feature>
<feature type="transmembrane region" description="Helical" evidence="8">
    <location>
        <begin position="224"/>
        <end position="243"/>
    </location>
</feature>
<protein>
    <recommendedName>
        <fullName evidence="10">Glycosyltransferase RgtA/B/C/D-like domain-containing protein</fullName>
    </recommendedName>
</protein>
<keyword evidence="4" id="KW-0808">Transferase</keyword>
<evidence type="ECO:0000256" key="7">
    <source>
        <dbReference type="ARBA" id="ARBA00023136"/>
    </source>
</evidence>
<feature type="signal peptide" evidence="9">
    <location>
        <begin position="1"/>
        <end position="23"/>
    </location>
</feature>
<keyword evidence="6 8" id="KW-1133">Transmembrane helix</keyword>
<feature type="chain" id="PRO_5003257741" description="Glycosyltransferase RgtA/B/C/D-like domain-containing protein" evidence="9">
    <location>
        <begin position="24"/>
        <end position="549"/>
    </location>
</feature>
<evidence type="ECO:0000256" key="3">
    <source>
        <dbReference type="ARBA" id="ARBA00022676"/>
    </source>
</evidence>
<evidence type="ECO:0000256" key="8">
    <source>
        <dbReference type="SAM" id="Phobius"/>
    </source>
</evidence>
<dbReference type="Proteomes" id="UP000008641">
    <property type="component" value="Chromosome"/>
</dbReference>
<dbReference type="AlphaFoldDB" id="F0P042"/>
<proteinExistence type="predicted"/>
<feature type="transmembrane region" description="Helical" evidence="8">
    <location>
        <begin position="144"/>
        <end position="170"/>
    </location>
</feature>
<evidence type="ECO:0000256" key="1">
    <source>
        <dbReference type="ARBA" id="ARBA00004651"/>
    </source>
</evidence>
<keyword evidence="12" id="KW-1185">Reference proteome</keyword>
<sequence>MKKYAFVLCFVLLLLLNFLQATFTPLVDDEAYYWVWSKHLAFGYYDHPPMIAWMIRLGNFVTTQEIGLRFISTILFTFNFFLFYAILQPKSTLQRWKVLCLFASTPFLQLFGFISTPDTVLLFFTLLYLYYLKQFLDQKKSLTFLGLSFAIAGLFYSKYHGFLVVAFTLLPHFLFLLNSKKFYLTIFIAFLLYIPHIFWLIEHDFVPFRYHLAERNQTKIHFDAIAYLLIGGLFLGTLAYSPFLWKTFFSIKNIKRRYRFDQSILYLSLMPMVFFLVMSLKNKPQLQWLLIGFVAQLIWLYQTEDLDNKLFFRLGFANLIVLIVARILLLSPSLSWLYDNRDAALRIGNEVKDSLVIFEKYQEASLFAFYANRSTWVYRTLDNRRSSFDDWQQLNDFDGKDFVFVSRWQKSNQSVIGWRDKPYFITKVENFKPEENYAFHLMSSVNYPAENIVVIELSSVSPAIFSSKNFQDLPLLYLVFIGDPHHSVVYLEDIREVLWEGKIKHQKTIQVSVRSNLLGKSKKVYVGLQPRGLPMYSVSNKISIESDKF</sequence>
<dbReference type="InterPro" id="IPR050297">
    <property type="entry name" value="LipidA_mod_glycosyltrf_83"/>
</dbReference>
<feature type="transmembrane region" description="Helical" evidence="8">
    <location>
        <begin position="286"/>
        <end position="302"/>
    </location>
</feature>
<evidence type="ECO:0000259" key="10">
    <source>
        <dbReference type="Pfam" id="PF13231"/>
    </source>
</evidence>
<dbReference type="KEGG" id="wvi:Weevi_0674"/>
<dbReference type="GO" id="GO:0005886">
    <property type="term" value="C:plasma membrane"/>
    <property type="evidence" value="ECO:0007669"/>
    <property type="project" value="UniProtKB-SubCell"/>
</dbReference>
<dbReference type="RefSeq" id="WP_013597780.1">
    <property type="nucleotide sequence ID" value="NC_015144.1"/>
</dbReference>
<organism evidence="11 12">
    <name type="scientific">Weeksella virosa (strain ATCC 43766 / DSM 16922 / JCM 21250 / CCUG 30538 / CDC 9751 / IAM 14551 / NBRC 16016 / NCTC 11634 / CL345/78)</name>
    <dbReference type="NCBI Taxonomy" id="865938"/>
    <lineage>
        <taxon>Bacteria</taxon>
        <taxon>Pseudomonadati</taxon>
        <taxon>Bacteroidota</taxon>
        <taxon>Flavobacteriia</taxon>
        <taxon>Flavobacteriales</taxon>
        <taxon>Weeksellaceae</taxon>
        <taxon>Weeksella</taxon>
    </lineage>
</organism>
<evidence type="ECO:0000313" key="12">
    <source>
        <dbReference type="Proteomes" id="UP000008641"/>
    </source>
</evidence>
<keyword evidence="3" id="KW-0328">Glycosyltransferase</keyword>
<evidence type="ECO:0000313" key="11">
    <source>
        <dbReference type="EMBL" id="ADX67389.1"/>
    </source>
</evidence>
<comment type="subcellular location">
    <subcellularLocation>
        <location evidence="1">Cell membrane</location>
        <topology evidence="1">Multi-pass membrane protein</topology>
    </subcellularLocation>
</comment>
<dbReference type="GO" id="GO:0009103">
    <property type="term" value="P:lipopolysaccharide biosynthetic process"/>
    <property type="evidence" value="ECO:0007669"/>
    <property type="project" value="UniProtKB-ARBA"/>
</dbReference>
<feature type="transmembrane region" description="Helical" evidence="8">
    <location>
        <begin position="99"/>
        <end position="132"/>
    </location>
</feature>
<dbReference type="Pfam" id="PF13231">
    <property type="entry name" value="PMT_2"/>
    <property type="match status" value="1"/>
</dbReference>
<dbReference type="STRING" id="865938.Weevi_0674"/>
<feature type="transmembrane region" description="Helical" evidence="8">
    <location>
        <begin position="66"/>
        <end position="87"/>
    </location>
</feature>
<name>F0P042_WEEVC</name>